<dbReference type="OrthoDB" id="1708132at2"/>
<evidence type="ECO:0008006" key="4">
    <source>
        <dbReference type="Google" id="ProtNLM"/>
    </source>
</evidence>
<name>B8I022_RUMCH</name>
<gene>
    <name evidence="2" type="ordered locus">Ccel_1165</name>
</gene>
<dbReference type="STRING" id="394503.Ccel_1165"/>
<dbReference type="Proteomes" id="UP000001349">
    <property type="component" value="Chromosome"/>
</dbReference>
<evidence type="ECO:0000256" key="1">
    <source>
        <dbReference type="SAM" id="MobiDB-lite"/>
    </source>
</evidence>
<feature type="region of interest" description="Disordered" evidence="1">
    <location>
        <begin position="1"/>
        <end position="35"/>
    </location>
</feature>
<dbReference type="RefSeq" id="WP_015924675.1">
    <property type="nucleotide sequence ID" value="NC_011898.1"/>
</dbReference>
<accession>B8I022</accession>
<dbReference type="HOGENOM" id="CLU_202393_1_0_9"/>
<evidence type="ECO:0000313" key="3">
    <source>
        <dbReference type="Proteomes" id="UP000001349"/>
    </source>
</evidence>
<keyword evidence="3" id="KW-1185">Reference proteome</keyword>
<dbReference type="eggNOG" id="ENOG50343WR">
    <property type="taxonomic scope" value="Bacteria"/>
</dbReference>
<reference evidence="2 3" key="1">
    <citation type="submission" date="2009-01" db="EMBL/GenBank/DDBJ databases">
        <title>Complete sequence of Clostridium cellulolyticum H10.</title>
        <authorList>
            <consortium name="US DOE Joint Genome Institute"/>
            <person name="Lucas S."/>
            <person name="Copeland A."/>
            <person name="Lapidus A."/>
            <person name="Glavina del Rio T."/>
            <person name="Dalin E."/>
            <person name="Tice H."/>
            <person name="Bruce D."/>
            <person name="Goodwin L."/>
            <person name="Pitluck S."/>
            <person name="Chertkov O."/>
            <person name="Saunders E."/>
            <person name="Brettin T."/>
            <person name="Detter J.C."/>
            <person name="Han C."/>
            <person name="Larimer F."/>
            <person name="Land M."/>
            <person name="Hauser L."/>
            <person name="Kyrpides N."/>
            <person name="Ivanova N."/>
            <person name="Zhou J."/>
            <person name="Richardson P."/>
        </authorList>
    </citation>
    <scope>NUCLEOTIDE SEQUENCE [LARGE SCALE GENOMIC DNA]</scope>
    <source>
        <strain evidence="3">ATCC 35319 / DSM 5812 / JCM 6584 / H10</strain>
    </source>
</reference>
<proteinExistence type="predicted"/>
<dbReference type="EMBL" id="CP001348">
    <property type="protein sequence ID" value="ACL75522.1"/>
    <property type="molecule type" value="Genomic_DNA"/>
</dbReference>
<dbReference type="InterPro" id="IPR024209">
    <property type="entry name" value="CDIF630_02480-like"/>
</dbReference>
<sequence>MNKKDAQLEGRDNRRQTAYRPTDNEGTAAWTNEATKQKHTNVVIPKTEGVSEAKKWVDNGSKL</sequence>
<protein>
    <recommendedName>
        <fullName evidence="4">DUF3787 domain-containing protein</fullName>
    </recommendedName>
</protein>
<evidence type="ECO:0000313" key="2">
    <source>
        <dbReference type="EMBL" id="ACL75522.1"/>
    </source>
</evidence>
<dbReference type="Pfam" id="PF12655">
    <property type="entry name" value="CDIF630_02480-like"/>
    <property type="match status" value="1"/>
</dbReference>
<organism evidence="2 3">
    <name type="scientific">Ruminiclostridium cellulolyticum (strain ATCC 35319 / DSM 5812 / JCM 6584 / H10)</name>
    <name type="common">Clostridium cellulolyticum</name>
    <dbReference type="NCBI Taxonomy" id="394503"/>
    <lineage>
        <taxon>Bacteria</taxon>
        <taxon>Bacillati</taxon>
        <taxon>Bacillota</taxon>
        <taxon>Clostridia</taxon>
        <taxon>Eubacteriales</taxon>
        <taxon>Oscillospiraceae</taxon>
        <taxon>Ruminiclostridium</taxon>
    </lineage>
</organism>
<dbReference type="KEGG" id="cce:Ccel_1165"/>
<feature type="compositionally biased region" description="Basic and acidic residues" evidence="1">
    <location>
        <begin position="1"/>
        <end position="15"/>
    </location>
</feature>
<dbReference type="AlphaFoldDB" id="B8I022"/>